<keyword evidence="4" id="KW-0804">Transcription</keyword>
<comment type="similarity">
    <text evidence="1">Belongs to the LysR transcriptional regulatory family.</text>
</comment>
<dbReference type="Proteomes" id="UP000628086">
    <property type="component" value="Unassembled WGS sequence"/>
</dbReference>
<sequence length="322" mass="36012">MRYRALDLNLLVVLDALLEHCSVSRAAEQLYVSQPAISAGLARLRLHFDDPLLEPDGRRMRPTPLALEMREKVRHAVHRAAEIARRDKVFDAAHTRQSFKVMCSDLDAGFLIPLLYQRLVKLAPGARLEVLSISQLGESAVQDAFQRHGADVLIRPFDEHDEAYASQMLLDVPLATLVCQRPVEPSFVVDPDDGCEVIASDLGLKSTEGWRTDHLLALPTLLGASNLRVRLPDFIARRFCQRYPNLRMLNASQQAPRCRQVMQWPRHRDQEPAHTWLREQLLTCAAQLVQAPVGEGRSVSQLHPLATQGVAAQHGLDSGETA</sequence>
<dbReference type="SUPFAM" id="SSF53850">
    <property type="entry name" value="Periplasmic binding protein-like II"/>
    <property type="match status" value="1"/>
</dbReference>
<dbReference type="PROSITE" id="PS50931">
    <property type="entry name" value="HTH_LYSR"/>
    <property type="match status" value="1"/>
</dbReference>
<reference evidence="6 7" key="1">
    <citation type="journal article" date="2020" name="Microorganisms">
        <title>Reliable Identification of Environmental Pseudomonas Isolates Using the rpoD Gene.</title>
        <authorList>
            <consortium name="The Broad Institute Genome Sequencing Platform"/>
            <person name="Girard L."/>
            <person name="Lood C."/>
            <person name="Rokni-Zadeh H."/>
            <person name="van Noort V."/>
            <person name="Lavigne R."/>
            <person name="De Mot R."/>
        </authorList>
    </citation>
    <scope>NUCLEOTIDE SEQUENCE [LARGE SCALE GENOMIC DNA]</scope>
    <source>
        <strain evidence="6 7">RW7P2</strain>
    </source>
</reference>
<evidence type="ECO:0000259" key="5">
    <source>
        <dbReference type="PROSITE" id="PS50931"/>
    </source>
</evidence>
<keyword evidence="7" id="KW-1185">Reference proteome</keyword>
<evidence type="ECO:0000313" key="7">
    <source>
        <dbReference type="Proteomes" id="UP000628086"/>
    </source>
</evidence>
<name>A0ABR6V4Q2_9PSED</name>
<dbReference type="RefSeq" id="WP_023380168.1">
    <property type="nucleotide sequence ID" value="NZ_JABWRR010000003.1"/>
</dbReference>
<protein>
    <submittedName>
        <fullName evidence="6">LysR family transcriptional regulator</fullName>
    </submittedName>
</protein>
<evidence type="ECO:0000313" key="6">
    <source>
        <dbReference type="EMBL" id="MBC3475210.1"/>
    </source>
</evidence>
<evidence type="ECO:0000256" key="3">
    <source>
        <dbReference type="ARBA" id="ARBA00023125"/>
    </source>
</evidence>
<dbReference type="Pfam" id="PF00126">
    <property type="entry name" value="HTH_1"/>
    <property type="match status" value="1"/>
</dbReference>
<dbReference type="InterPro" id="IPR036390">
    <property type="entry name" value="WH_DNA-bd_sf"/>
</dbReference>
<dbReference type="PANTHER" id="PTHR30118:SF15">
    <property type="entry name" value="TRANSCRIPTIONAL REGULATORY PROTEIN"/>
    <property type="match status" value="1"/>
</dbReference>
<dbReference type="Gene3D" id="3.40.190.10">
    <property type="entry name" value="Periplasmic binding protein-like II"/>
    <property type="match status" value="3"/>
</dbReference>
<accession>A0ABR6V4Q2</accession>
<dbReference type="EMBL" id="JABWRS010000003">
    <property type="protein sequence ID" value="MBC3475210.1"/>
    <property type="molecule type" value="Genomic_DNA"/>
</dbReference>
<evidence type="ECO:0000256" key="4">
    <source>
        <dbReference type="ARBA" id="ARBA00023163"/>
    </source>
</evidence>
<proteinExistence type="inferred from homology"/>
<keyword evidence="2" id="KW-0805">Transcription regulation</keyword>
<evidence type="ECO:0000256" key="1">
    <source>
        <dbReference type="ARBA" id="ARBA00009437"/>
    </source>
</evidence>
<dbReference type="SUPFAM" id="SSF46785">
    <property type="entry name" value="Winged helix' DNA-binding domain"/>
    <property type="match status" value="1"/>
</dbReference>
<organism evidence="6 7">
    <name type="scientific">Pseudomonas taiwanensis</name>
    <dbReference type="NCBI Taxonomy" id="470150"/>
    <lineage>
        <taxon>Bacteria</taxon>
        <taxon>Pseudomonadati</taxon>
        <taxon>Pseudomonadota</taxon>
        <taxon>Gammaproteobacteria</taxon>
        <taxon>Pseudomonadales</taxon>
        <taxon>Pseudomonadaceae</taxon>
        <taxon>Pseudomonas</taxon>
    </lineage>
</organism>
<dbReference type="InterPro" id="IPR050389">
    <property type="entry name" value="LysR-type_TF"/>
</dbReference>
<dbReference type="Gene3D" id="1.10.10.10">
    <property type="entry name" value="Winged helix-like DNA-binding domain superfamily/Winged helix DNA-binding domain"/>
    <property type="match status" value="1"/>
</dbReference>
<dbReference type="InterPro" id="IPR000847">
    <property type="entry name" value="LysR_HTH_N"/>
</dbReference>
<dbReference type="PANTHER" id="PTHR30118">
    <property type="entry name" value="HTH-TYPE TRANSCRIPTIONAL REGULATOR LEUO-RELATED"/>
    <property type="match status" value="1"/>
</dbReference>
<comment type="caution">
    <text evidence="6">The sequence shown here is derived from an EMBL/GenBank/DDBJ whole genome shotgun (WGS) entry which is preliminary data.</text>
</comment>
<gene>
    <name evidence="6" type="ORF">HU747_06320</name>
</gene>
<feature type="domain" description="HTH lysR-type" evidence="5">
    <location>
        <begin position="6"/>
        <end position="63"/>
    </location>
</feature>
<evidence type="ECO:0000256" key="2">
    <source>
        <dbReference type="ARBA" id="ARBA00023015"/>
    </source>
</evidence>
<dbReference type="InterPro" id="IPR036388">
    <property type="entry name" value="WH-like_DNA-bd_sf"/>
</dbReference>
<keyword evidence="3" id="KW-0238">DNA-binding</keyword>